<dbReference type="GO" id="GO:0090729">
    <property type="term" value="F:toxin activity"/>
    <property type="evidence" value="ECO:0007669"/>
    <property type="project" value="InterPro"/>
</dbReference>
<dbReference type="InParanoid" id="F0ZFN0"/>
<dbReference type="SUPFAM" id="SSF56849">
    <property type="entry name" value="delta-Endotoxin (insectocide), N-terminal domain"/>
    <property type="match status" value="1"/>
</dbReference>
<gene>
    <name evidence="1" type="ORF">DICPUDRAFT_97317</name>
</gene>
<organism evidence="1 2">
    <name type="scientific">Dictyostelium purpureum</name>
    <name type="common">Slime mold</name>
    <dbReference type="NCBI Taxonomy" id="5786"/>
    <lineage>
        <taxon>Eukaryota</taxon>
        <taxon>Amoebozoa</taxon>
        <taxon>Evosea</taxon>
        <taxon>Eumycetozoa</taxon>
        <taxon>Dictyostelia</taxon>
        <taxon>Dictyosteliales</taxon>
        <taxon>Dictyosteliaceae</taxon>
        <taxon>Dictyostelium</taxon>
    </lineage>
</organism>
<dbReference type="PANTHER" id="PTHR38082">
    <property type="entry name" value="ENDOTOXIN_N DOMAIN-CONTAINING PROTEIN"/>
    <property type="match status" value="1"/>
</dbReference>
<dbReference type="FunCoup" id="F0ZFN0">
    <property type="interactions" value="373"/>
</dbReference>
<dbReference type="PANTHER" id="PTHR38082:SF2">
    <property type="entry name" value="PESTICIDAL CRYSTAL PROTEIN N-TERMINAL DOMAIN-CONTAINING PROTEIN"/>
    <property type="match status" value="1"/>
</dbReference>
<dbReference type="AlphaFoldDB" id="F0ZFN0"/>
<dbReference type="GeneID" id="10503625"/>
<protein>
    <recommendedName>
        <fullName evidence="3">Pesticidal crystal protein N-terminal domain-containing protein</fullName>
    </recommendedName>
</protein>
<dbReference type="InterPro" id="IPR036716">
    <property type="entry name" value="Pest_crys_N_sf"/>
</dbReference>
<evidence type="ECO:0000313" key="2">
    <source>
        <dbReference type="Proteomes" id="UP000001064"/>
    </source>
</evidence>
<keyword evidence="2" id="KW-1185">Reference proteome</keyword>
<dbReference type="EMBL" id="GL871004">
    <property type="protein sequence ID" value="EGC37240.1"/>
    <property type="molecule type" value="Genomic_DNA"/>
</dbReference>
<dbReference type="VEuPathDB" id="AmoebaDB:DICPUDRAFT_97317"/>
<name>F0ZFN0_DICPU</name>
<sequence length="467" mass="53430">MSDSVIVEGEAKTFNLQELNDEIIQKYTEQPLLVIVPFGFTGSKQGTYSPVNDQLDLGMEKYKPCLEDLEILTCSLIGCIPTVGPLCQGVFTSFVGLFKEKQLSAEDIKKMTDEKLGKLKEELLVTIDEKIEKAKIENYKKICQNSFIGFSQSSLELLMDDLSILRKKLEKKKTPKKTFMDGLRQKFDLFRINIKSLFPLFEEKKYLEYIYKQYLDLIFLYIMCMQNLMNFWYQYQFDACYARGTPAIPEYNIKATHSYREKLHINIQRFLQSLQDGLITNKPGLEKASIILECDPILYPVPLLKANSSDYSDGNILINVKQRRVPFIFRIDGACCSGSNDTNISDEVDSLTGCKGVYLKVGPKFNVKLSEPKYVRVRLFIANDKSNSPNLNLSSNNSIGEHNWNKIEDEFGSLQSTKSEKKCVYTSGFVQSKKSKTKESELNFTILDKTQNNNNKLLFIEVIVSDS</sequence>
<dbReference type="OMA" id="PINMICA"/>
<dbReference type="KEGG" id="dpp:DICPUDRAFT_97317"/>
<dbReference type="eggNOG" id="ENOG502RI52">
    <property type="taxonomic scope" value="Eukaryota"/>
</dbReference>
<proteinExistence type="predicted"/>
<dbReference type="OrthoDB" id="22869at2759"/>
<dbReference type="Proteomes" id="UP000001064">
    <property type="component" value="Unassembled WGS sequence"/>
</dbReference>
<accession>F0ZFN0</accession>
<evidence type="ECO:0000313" key="1">
    <source>
        <dbReference type="EMBL" id="EGC37240.1"/>
    </source>
</evidence>
<dbReference type="Gene3D" id="1.20.190.10">
    <property type="entry name" value="Pesticidal crystal protein, N-terminal domain"/>
    <property type="match status" value="1"/>
</dbReference>
<dbReference type="RefSeq" id="XP_003286210.1">
    <property type="nucleotide sequence ID" value="XM_003286162.1"/>
</dbReference>
<evidence type="ECO:0008006" key="3">
    <source>
        <dbReference type="Google" id="ProtNLM"/>
    </source>
</evidence>
<reference evidence="2" key="1">
    <citation type="journal article" date="2011" name="Genome Biol.">
        <title>Comparative genomics of the social amoebae Dictyostelium discoideum and Dictyostelium purpureum.</title>
        <authorList>
            <consortium name="US DOE Joint Genome Institute (JGI-PGF)"/>
            <person name="Sucgang R."/>
            <person name="Kuo A."/>
            <person name="Tian X."/>
            <person name="Salerno W."/>
            <person name="Parikh A."/>
            <person name="Feasley C.L."/>
            <person name="Dalin E."/>
            <person name="Tu H."/>
            <person name="Huang E."/>
            <person name="Barry K."/>
            <person name="Lindquist E."/>
            <person name="Shapiro H."/>
            <person name="Bruce D."/>
            <person name="Schmutz J."/>
            <person name="Salamov A."/>
            <person name="Fey P."/>
            <person name="Gaudet P."/>
            <person name="Anjard C."/>
            <person name="Babu M.M."/>
            <person name="Basu S."/>
            <person name="Bushmanova Y."/>
            <person name="van der Wel H."/>
            <person name="Katoh-Kurasawa M."/>
            <person name="Dinh C."/>
            <person name="Coutinho P.M."/>
            <person name="Saito T."/>
            <person name="Elias M."/>
            <person name="Schaap P."/>
            <person name="Kay R.R."/>
            <person name="Henrissat B."/>
            <person name="Eichinger L."/>
            <person name="Rivero F."/>
            <person name="Putnam N.H."/>
            <person name="West C.M."/>
            <person name="Loomis W.F."/>
            <person name="Chisholm R.L."/>
            <person name="Shaulsky G."/>
            <person name="Strassmann J.E."/>
            <person name="Queller D.C."/>
            <person name="Kuspa A."/>
            <person name="Grigoriev I.V."/>
        </authorList>
    </citation>
    <scope>NUCLEOTIDE SEQUENCE [LARGE SCALE GENOMIC DNA]</scope>
    <source>
        <strain evidence="2">QSDP1</strain>
    </source>
</reference>